<evidence type="ECO:0000313" key="3">
    <source>
        <dbReference type="Proteomes" id="UP000001070"/>
    </source>
</evidence>
<keyword evidence="1" id="KW-1133">Transmembrane helix</keyword>
<keyword evidence="1" id="KW-0812">Transmembrane</keyword>
<evidence type="ECO:0000256" key="1">
    <source>
        <dbReference type="SAM" id="Phobius"/>
    </source>
</evidence>
<evidence type="ECO:0000313" key="2">
    <source>
        <dbReference type="EMBL" id="EDV98352.1"/>
    </source>
</evidence>
<gene>
    <name evidence="2" type="primary">Dgri\GH23069</name>
    <name evidence="2" type="ORF">Dgri_GH23069</name>
</gene>
<accession>B4JWL4</accession>
<dbReference type="OrthoDB" id="7825164at2759"/>
<feature type="transmembrane region" description="Helical" evidence="1">
    <location>
        <begin position="12"/>
        <end position="29"/>
    </location>
</feature>
<dbReference type="HOGENOM" id="CLU_2239333_0_0_1"/>
<organism evidence="3">
    <name type="scientific">Drosophila grimshawi</name>
    <name type="common">Hawaiian fruit fly</name>
    <name type="synonym">Idiomyia grimshawi</name>
    <dbReference type="NCBI Taxonomy" id="7222"/>
    <lineage>
        <taxon>Eukaryota</taxon>
        <taxon>Metazoa</taxon>
        <taxon>Ecdysozoa</taxon>
        <taxon>Arthropoda</taxon>
        <taxon>Hexapoda</taxon>
        <taxon>Insecta</taxon>
        <taxon>Pterygota</taxon>
        <taxon>Neoptera</taxon>
        <taxon>Endopterygota</taxon>
        <taxon>Diptera</taxon>
        <taxon>Brachycera</taxon>
        <taxon>Muscomorpha</taxon>
        <taxon>Ephydroidea</taxon>
        <taxon>Drosophilidae</taxon>
        <taxon>Drosophila</taxon>
        <taxon>Hawaiian Drosophila</taxon>
    </lineage>
</organism>
<dbReference type="EMBL" id="CH916375">
    <property type="protein sequence ID" value="EDV98352.1"/>
    <property type="molecule type" value="Genomic_DNA"/>
</dbReference>
<reference evidence="2 3" key="1">
    <citation type="journal article" date="2007" name="Nature">
        <title>Evolution of genes and genomes on the Drosophila phylogeny.</title>
        <authorList>
            <consortium name="Drosophila 12 Genomes Consortium"/>
            <person name="Clark A.G."/>
            <person name="Eisen M.B."/>
            <person name="Smith D.R."/>
            <person name="Bergman C.M."/>
            <person name="Oliver B."/>
            <person name="Markow T.A."/>
            <person name="Kaufman T.C."/>
            <person name="Kellis M."/>
            <person name="Gelbart W."/>
            <person name="Iyer V.N."/>
            <person name="Pollard D.A."/>
            <person name="Sackton T.B."/>
            <person name="Larracuente A.M."/>
            <person name="Singh N.D."/>
            <person name="Abad J.P."/>
            <person name="Abt D.N."/>
            <person name="Adryan B."/>
            <person name="Aguade M."/>
            <person name="Akashi H."/>
            <person name="Anderson W.W."/>
            <person name="Aquadro C.F."/>
            <person name="Ardell D.H."/>
            <person name="Arguello R."/>
            <person name="Artieri C.G."/>
            <person name="Barbash D.A."/>
            <person name="Barker D."/>
            <person name="Barsanti P."/>
            <person name="Batterham P."/>
            <person name="Batzoglou S."/>
            <person name="Begun D."/>
            <person name="Bhutkar A."/>
            <person name="Blanco E."/>
            <person name="Bosak S.A."/>
            <person name="Bradley R.K."/>
            <person name="Brand A.D."/>
            <person name="Brent M.R."/>
            <person name="Brooks A.N."/>
            <person name="Brown R.H."/>
            <person name="Butlin R.K."/>
            <person name="Caggese C."/>
            <person name="Calvi B.R."/>
            <person name="Bernardo de Carvalho A."/>
            <person name="Caspi A."/>
            <person name="Castrezana S."/>
            <person name="Celniker S.E."/>
            <person name="Chang J.L."/>
            <person name="Chapple C."/>
            <person name="Chatterji S."/>
            <person name="Chinwalla A."/>
            <person name="Civetta A."/>
            <person name="Clifton S.W."/>
            <person name="Comeron J.M."/>
            <person name="Costello J.C."/>
            <person name="Coyne J.A."/>
            <person name="Daub J."/>
            <person name="David R.G."/>
            <person name="Delcher A.L."/>
            <person name="Delehaunty K."/>
            <person name="Do C.B."/>
            <person name="Ebling H."/>
            <person name="Edwards K."/>
            <person name="Eickbush T."/>
            <person name="Evans J.D."/>
            <person name="Filipski A."/>
            <person name="Findeiss S."/>
            <person name="Freyhult E."/>
            <person name="Fulton L."/>
            <person name="Fulton R."/>
            <person name="Garcia A.C."/>
            <person name="Gardiner A."/>
            <person name="Garfield D.A."/>
            <person name="Garvin B.E."/>
            <person name="Gibson G."/>
            <person name="Gilbert D."/>
            <person name="Gnerre S."/>
            <person name="Godfrey J."/>
            <person name="Good R."/>
            <person name="Gotea V."/>
            <person name="Gravely B."/>
            <person name="Greenberg A.J."/>
            <person name="Griffiths-Jones S."/>
            <person name="Gross S."/>
            <person name="Guigo R."/>
            <person name="Gustafson E.A."/>
            <person name="Haerty W."/>
            <person name="Hahn M.W."/>
            <person name="Halligan D.L."/>
            <person name="Halpern A.L."/>
            <person name="Halter G.M."/>
            <person name="Han M.V."/>
            <person name="Heger A."/>
            <person name="Hillier L."/>
            <person name="Hinrichs A.S."/>
            <person name="Holmes I."/>
            <person name="Hoskins R.A."/>
            <person name="Hubisz M.J."/>
            <person name="Hultmark D."/>
            <person name="Huntley M.A."/>
            <person name="Jaffe D.B."/>
            <person name="Jagadeeshan S."/>
            <person name="Jeck W.R."/>
            <person name="Johnson J."/>
            <person name="Jones C.D."/>
            <person name="Jordan W.C."/>
            <person name="Karpen G.H."/>
            <person name="Kataoka E."/>
            <person name="Keightley P.D."/>
            <person name="Kheradpour P."/>
            <person name="Kirkness E.F."/>
            <person name="Koerich L.B."/>
            <person name="Kristiansen K."/>
            <person name="Kudrna D."/>
            <person name="Kulathinal R.J."/>
            <person name="Kumar S."/>
            <person name="Kwok R."/>
            <person name="Lander E."/>
            <person name="Langley C.H."/>
            <person name="Lapoint R."/>
            <person name="Lazzaro B.P."/>
            <person name="Lee S.J."/>
            <person name="Levesque L."/>
            <person name="Li R."/>
            <person name="Lin C.F."/>
            <person name="Lin M.F."/>
            <person name="Lindblad-Toh K."/>
            <person name="Llopart A."/>
            <person name="Long M."/>
            <person name="Low L."/>
            <person name="Lozovsky E."/>
            <person name="Lu J."/>
            <person name="Luo M."/>
            <person name="Machado C.A."/>
            <person name="Makalowski W."/>
            <person name="Marzo M."/>
            <person name="Matsuda M."/>
            <person name="Matzkin L."/>
            <person name="McAllister B."/>
            <person name="McBride C.S."/>
            <person name="McKernan B."/>
            <person name="McKernan K."/>
            <person name="Mendez-Lago M."/>
            <person name="Minx P."/>
            <person name="Mollenhauer M.U."/>
            <person name="Montooth K."/>
            <person name="Mount S.M."/>
            <person name="Mu X."/>
            <person name="Myers E."/>
            <person name="Negre B."/>
            <person name="Newfeld S."/>
            <person name="Nielsen R."/>
            <person name="Noor M.A."/>
            <person name="O'Grady P."/>
            <person name="Pachter L."/>
            <person name="Papaceit M."/>
            <person name="Parisi M.J."/>
            <person name="Parisi M."/>
            <person name="Parts L."/>
            <person name="Pedersen J.S."/>
            <person name="Pesole G."/>
            <person name="Phillippy A.M."/>
            <person name="Ponting C.P."/>
            <person name="Pop M."/>
            <person name="Porcelli D."/>
            <person name="Powell J.R."/>
            <person name="Prohaska S."/>
            <person name="Pruitt K."/>
            <person name="Puig M."/>
            <person name="Quesneville H."/>
            <person name="Ram K.R."/>
            <person name="Rand D."/>
            <person name="Rasmussen M.D."/>
            <person name="Reed L.K."/>
            <person name="Reenan R."/>
            <person name="Reily A."/>
            <person name="Remington K.A."/>
            <person name="Rieger T.T."/>
            <person name="Ritchie M.G."/>
            <person name="Robin C."/>
            <person name="Rogers Y.H."/>
            <person name="Rohde C."/>
            <person name="Rozas J."/>
            <person name="Rubenfield M.J."/>
            <person name="Ruiz A."/>
            <person name="Russo S."/>
            <person name="Salzberg S.L."/>
            <person name="Sanchez-Gracia A."/>
            <person name="Saranga D.J."/>
            <person name="Sato H."/>
            <person name="Schaeffer S.W."/>
            <person name="Schatz M.C."/>
            <person name="Schlenke T."/>
            <person name="Schwartz R."/>
            <person name="Segarra C."/>
            <person name="Singh R.S."/>
            <person name="Sirot L."/>
            <person name="Sirota M."/>
            <person name="Sisneros N.B."/>
            <person name="Smith C.D."/>
            <person name="Smith T.F."/>
            <person name="Spieth J."/>
            <person name="Stage D.E."/>
            <person name="Stark A."/>
            <person name="Stephan W."/>
            <person name="Strausberg R.L."/>
            <person name="Strempel S."/>
            <person name="Sturgill D."/>
            <person name="Sutton G."/>
            <person name="Sutton G.G."/>
            <person name="Tao W."/>
            <person name="Teichmann S."/>
            <person name="Tobari Y.N."/>
            <person name="Tomimura Y."/>
            <person name="Tsolas J.M."/>
            <person name="Valente V.L."/>
            <person name="Venter E."/>
            <person name="Venter J.C."/>
            <person name="Vicario S."/>
            <person name="Vieira F.G."/>
            <person name="Vilella A.J."/>
            <person name="Villasante A."/>
            <person name="Walenz B."/>
            <person name="Wang J."/>
            <person name="Wasserman M."/>
            <person name="Watts T."/>
            <person name="Wilson D."/>
            <person name="Wilson R.K."/>
            <person name="Wing R.A."/>
            <person name="Wolfner M.F."/>
            <person name="Wong A."/>
            <person name="Wong G.K."/>
            <person name="Wu C.I."/>
            <person name="Wu G."/>
            <person name="Yamamoto D."/>
            <person name="Yang H.P."/>
            <person name="Yang S.P."/>
            <person name="Yorke J.A."/>
            <person name="Yoshida K."/>
            <person name="Zdobnov E."/>
            <person name="Zhang P."/>
            <person name="Zhang Y."/>
            <person name="Zimin A.V."/>
            <person name="Baldwin J."/>
            <person name="Abdouelleil A."/>
            <person name="Abdulkadir J."/>
            <person name="Abebe A."/>
            <person name="Abera B."/>
            <person name="Abreu J."/>
            <person name="Acer S.C."/>
            <person name="Aftuck L."/>
            <person name="Alexander A."/>
            <person name="An P."/>
            <person name="Anderson E."/>
            <person name="Anderson S."/>
            <person name="Arachi H."/>
            <person name="Azer M."/>
            <person name="Bachantsang P."/>
            <person name="Barry A."/>
            <person name="Bayul T."/>
            <person name="Berlin A."/>
            <person name="Bessette D."/>
            <person name="Bloom T."/>
            <person name="Blye J."/>
            <person name="Boguslavskiy L."/>
            <person name="Bonnet C."/>
            <person name="Boukhgalter B."/>
            <person name="Bourzgui I."/>
            <person name="Brown A."/>
            <person name="Cahill P."/>
            <person name="Channer S."/>
            <person name="Cheshatsang Y."/>
            <person name="Chuda L."/>
            <person name="Citroen M."/>
            <person name="Collymore A."/>
            <person name="Cooke P."/>
            <person name="Costello M."/>
            <person name="D'Aco K."/>
            <person name="Daza R."/>
            <person name="De Haan G."/>
            <person name="DeGray S."/>
            <person name="DeMaso C."/>
            <person name="Dhargay N."/>
            <person name="Dooley K."/>
            <person name="Dooley E."/>
            <person name="Doricent M."/>
            <person name="Dorje P."/>
            <person name="Dorjee K."/>
            <person name="Dupes A."/>
            <person name="Elong R."/>
            <person name="Falk J."/>
            <person name="Farina A."/>
            <person name="Faro S."/>
            <person name="Ferguson D."/>
            <person name="Fisher S."/>
            <person name="Foley C.D."/>
            <person name="Franke A."/>
            <person name="Friedrich D."/>
            <person name="Gadbois L."/>
            <person name="Gearin G."/>
            <person name="Gearin C.R."/>
            <person name="Giannoukos G."/>
            <person name="Goode T."/>
            <person name="Graham J."/>
            <person name="Grandbois E."/>
            <person name="Grewal S."/>
            <person name="Gyaltsen K."/>
            <person name="Hafez N."/>
            <person name="Hagos B."/>
            <person name="Hall J."/>
            <person name="Henson C."/>
            <person name="Hollinger A."/>
            <person name="Honan T."/>
            <person name="Huard M.D."/>
            <person name="Hughes L."/>
            <person name="Hurhula B."/>
            <person name="Husby M.E."/>
            <person name="Kamat A."/>
            <person name="Kanga B."/>
            <person name="Kashin S."/>
            <person name="Khazanovich D."/>
            <person name="Kisner P."/>
            <person name="Lance K."/>
            <person name="Lara M."/>
            <person name="Lee W."/>
            <person name="Lennon N."/>
            <person name="Letendre F."/>
            <person name="LeVine R."/>
            <person name="Lipovsky A."/>
            <person name="Liu X."/>
            <person name="Liu J."/>
            <person name="Liu S."/>
            <person name="Lokyitsang T."/>
            <person name="Lokyitsang Y."/>
            <person name="Lubonja R."/>
            <person name="Lui A."/>
            <person name="MacDonald P."/>
            <person name="Magnisalis V."/>
            <person name="Maru K."/>
            <person name="Matthews C."/>
            <person name="McCusker W."/>
            <person name="McDonough S."/>
            <person name="Mehta T."/>
            <person name="Meldrim J."/>
            <person name="Meneus L."/>
            <person name="Mihai O."/>
            <person name="Mihalev A."/>
            <person name="Mihova T."/>
            <person name="Mittelman R."/>
            <person name="Mlenga V."/>
            <person name="Montmayeur A."/>
            <person name="Mulrain L."/>
            <person name="Navidi A."/>
            <person name="Naylor J."/>
            <person name="Negash T."/>
            <person name="Nguyen T."/>
            <person name="Nguyen N."/>
            <person name="Nicol R."/>
            <person name="Norbu C."/>
            <person name="Norbu N."/>
            <person name="Novod N."/>
            <person name="O'Neill B."/>
            <person name="Osman S."/>
            <person name="Markiewicz E."/>
            <person name="Oyono O.L."/>
            <person name="Patti C."/>
            <person name="Phunkhang P."/>
            <person name="Pierre F."/>
            <person name="Priest M."/>
            <person name="Raghuraman S."/>
            <person name="Rege F."/>
            <person name="Reyes R."/>
            <person name="Rise C."/>
            <person name="Rogov P."/>
            <person name="Ross K."/>
            <person name="Ryan E."/>
            <person name="Settipalli S."/>
            <person name="Shea T."/>
            <person name="Sherpa N."/>
            <person name="Shi L."/>
            <person name="Shih D."/>
            <person name="Sparrow T."/>
            <person name="Spaulding J."/>
            <person name="Stalker J."/>
            <person name="Stange-Thomann N."/>
            <person name="Stavropoulos S."/>
            <person name="Stone C."/>
            <person name="Strader C."/>
            <person name="Tesfaye S."/>
            <person name="Thomson T."/>
            <person name="Thoulutsang Y."/>
            <person name="Thoulutsang D."/>
            <person name="Topham K."/>
            <person name="Topping I."/>
            <person name="Tsamla T."/>
            <person name="Vassiliev H."/>
            <person name="Vo A."/>
            <person name="Wangchuk T."/>
            <person name="Wangdi T."/>
            <person name="Weiand M."/>
            <person name="Wilkinson J."/>
            <person name="Wilson A."/>
            <person name="Yadav S."/>
            <person name="Young G."/>
            <person name="Yu Q."/>
            <person name="Zembek L."/>
            <person name="Zhong D."/>
            <person name="Zimmer A."/>
            <person name="Zwirko Z."/>
            <person name="Jaffe D.B."/>
            <person name="Alvarez P."/>
            <person name="Brockman W."/>
            <person name="Butler J."/>
            <person name="Chin C."/>
            <person name="Gnerre S."/>
            <person name="Grabherr M."/>
            <person name="Kleber M."/>
            <person name="Mauceli E."/>
            <person name="MacCallum I."/>
        </authorList>
    </citation>
    <scope>NUCLEOTIDE SEQUENCE [LARGE SCALE GENOMIC DNA]</scope>
    <source>
        <strain evidence="3">Tucson 15287-2541.00</strain>
    </source>
</reference>
<protein>
    <submittedName>
        <fullName evidence="2">GH23069</fullName>
    </submittedName>
</protein>
<dbReference type="Proteomes" id="UP000001070">
    <property type="component" value="Unassembled WGS sequence"/>
</dbReference>
<proteinExistence type="predicted"/>
<dbReference type="KEGG" id="dgr:6569153"/>
<dbReference type="InParanoid" id="B4JWL4"/>
<name>B4JWL4_DROGR</name>
<keyword evidence="1" id="KW-0472">Membrane</keyword>
<dbReference type="AlphaFoldDB" id="B4JWL4"/>
<sequence>MESPQSFLQVEAIFIMLLVLGITIVDSLIKQWTAYRNTMKFDTPVGIVNNTNYKSVPRMSCWIYTEDREDYWHTPIQRIRCIKYQELEQRVRIMTGVRRRLDQQF</sequence>
<keyword evidence="3" id="KW-1185">Reference proteome</keyword>